<organism evidence="1 2">
    <name type="scientific">Alicyclobacillus mengziensis</name>
    <dbReference type="NCBI Taxonomy" id="2931921"/>
    <lineage>
        <taxon>Bacteria</taxon>
        <taxon>Bacillati</taxon>
        <taxon>Bacillota</taxon>
        <taxon>Bacilli</taxon>
        <taxon>Bacillales</taxon>
        <taxon>Alicyclobacillaceae</taxon>
        <taxon>Alicyclobacillus</taxon>
    </lineage>
</organism>
<dbReference type="Proteomes" id="UP000663505">
    <property type="component" value="Chromosome"/>
</dbReference>
<dbReference type="KEGG" id="afx:JZ786_11270"/>
<name>A0A9X7W2C7_9BACL</name>
<reference evidence="1 2" key="1">
    <citation type="submission" date="2021-02" db="EMBL/GenBank/DDBJ databases">
        <title>Alicyclobacillus curvatus sp. nov. and Alicyclobacillus mengziensis sp. nov., two acidophilic bacteria isolated from acid mine drainage.</title>
        <authorList>
            <person name="Huang Y."/>
        </authorList>
    </citation>
    <scope>NUCLEOTIDE SEQUENCE [LARGE SCALE GENOMIC DNA]</scope>
    <source>
        <strain evidence="1 2">S30H14</strain>
    </source>
</reference>
<sequence>MSLSAQQILLYAATPHDFEMAVGAAAATGIPITQVSGEFTQAWNTTSAGQHLVIAVGGAALYALYYNPCGWRNPAGTAAGHTPFALASLPIRQLPGANYFVNAGGYLAQDTYLAAVLLSYYALYGQYPGDMERLPKLLTPAQECPNGAESNVSITC</sequence>
<accession>A0A9X7W2C7</accession>
<evidence type="ECO:0000313" key="1">
    <source>
        <dbReference type="EMBL" id="QSO49431.1"/>
    </source>
</evidence>
<protein>
    <submittedName>
        <fullName evidence="1">Uncharacterized protein</fullName>
    </submittedName>
</protein>
<gene>
    <name evidence="1" type="ORF">JZ786_11270</name>
</gene>
<evidence type="ECO:0000313" key="2">
    <source>
        <dbReference type="Proteomes" id="UP000663505"/>
    </source>
</evidence>
<keyword evidence="2" id="KW-1185">Reference proteome</keyword>
<dbReference type="RefSeq" id="WP_206658742.1">
    <property type="nucleotide sequence ID" value="NZ_CP071182.1"/>
</dbReference>
<proteinExistence type="predicted"/>
<dbReference type="EMBL" id="CP071182">
    <property type="protein sequence ID" value="QSO49431.1"/>
    <property type="molecule type" value="Genomic_DNA"/>
</dbReference>
<dbReference type="AlphaFoldDB" id="A0A9X7W2C7"/>